<evidence type="ECO:0000313" key="3">
    <source>
        <dbReference type="Proteomes" id="UP000594638"/>
    </source>
</evidence>
<accession>A0A8S0PP77</accession>
<reference evidence="2 3" key="1">
    <citation type="submission" date="2019-12" db="EMBL/GenBank/DDBJ databases">
        <authorList>
            <person name="Alioto T."/>
            <person name="Alioto T."/>
            <person name="Gomez Garrido J."/>
        </authorList>
    </citation>
    <scope>NUCLEOTIDE SEQUENCE [LARGE SCALE GENOMIC DNA]</scope>
</reference>
<dbReference type="AlphaFoldDB" id="A0A8S0PP77"/>
<comment type="caution">
    <text evidence="2">The sequence shown here is derived from an EMBL/GenBank/DDBJ whole genome shotgun (WGS) entry which is preliminary data.</text>
</comment>
<dbReference type="Proteomes" id="UP000594638">
    <property type="component" value="Unassembled WGS sequence"/>
</dbReference>
<dbReference type="Gramene" id="OE9A109216T1">
    <property type="protein sequence ID" value="OE9A109216C1"/>
    <property type="gene ID" value="OE9A109216"/>
</dbReference>
<evidence type="ECO:0000256" key="1">
    <source>
        <dbReference type="SAM" id="MobiDB-lite"/>
    </source>
</evidence>
<name>A0A8S0PP77_OLEEU</name>
<evidence type="ECO:0000313" key="2">
    <source>
        <dbReference type="EMBL" id="CAA2955322.1"/>
    </source>
</evidence>
<keyword evidence="3" id="KW-1185">Reference proteome</keyword>
<sequence>MLRNGRNLTSSARGVKNTNRTHLRGQLRENRTFDLEGLNPFDLRDWDKIGEDPYDVDVAHDERSRYWVVRHYRSHWWRRKIEREAAIRQAAQAGLSDAISVDWGLQMVSGDHGCDLLEEGYLPAVVRDCGSHWRRRKIETKAAIRQAAQAKLSDSIPADWELQMVNGDHGCDCLEESHRPAVVIEGSEVVLLVVGSSGHGGQNAAGWGSILGD</sequence>
<proteinExistence type="predicted"/>
<feature type="compositionally biased region" description="Polar residues" evidence="1">
    <location>
        <begin position="1"/>
        <end position="18"/>
    </location>
</feature>
<organism evidence="2 3">
    <name type="scientific">Olea europaea subsp. europaea</name>
    <dbReference type="NCBI Taxonomy" id="158383"/>
    <lineage>
        <taxon>Eukaryota</taxon>
        <taxon>Viridiplantae</taxon>
        <taxon>Streptophyta</taxon>
        <taxon>Embryophyta</taxon>
        <taxon>Tracheophyta</taxon>
        <taxon>Spermatophyta</taxon>
        <taxon>Magnoliopsida</taxon>
        <taxon>eudicotyledons</taxon>
        <taxon>Gunneridae</taxon>
        <taxon>Pentapetalae</taxon>
        <taxon>asterids</taxon>
        <taxon>lamiids</taxon>
        <taxon>Lamiales</taxon>
        <taxon>Oleaceae</taxon>
        <taxon>Oleeae</taxon>
        <taxon>Olea</taxon>
    </lineage>
</organism>
<gene>
    <name evidence="2" type="ORF">OLEA9_A109216</name>
</gene>
<protein>
    <submittedName>
        <fullName evidence="2">Uncharacterized protein</fullName>
    </submittedName>
</protein>
<dbReference type="EMBL" id="CACTIH010000146">
    <property type="protein sequence ID" value="CAA2955322.1"/>
    <property type="molecule type" value="Genomic_DNA"/>
</dbReference>
<feature type="region of interest" description="Disordered" evidence="1">
    <location>
        <begin position="1"/>
        <end position="23"/>
    </location>
</feature>